<evidence type="ECO:0000256" key="11">
    <source>
        <dbReference type="ARBA" id="ARBA00047663"/>
    </source>
</evidence>
<evidence type="ECO:0000256" key="6">
    <source>
        <dbReference type="ARBA" id="ARBA00022679"/>
    </source>
</evidence>
<comment type="caution">
    <text evidence="13">The sequence shown here is derived from an EMBL/GenBank/DDBJ whole genome shotgun (WGS) entry which is preliminary data.</text>
</comment>
<dbReference type="PRINTS" id="PR00478">
    <property type="entry name" value="PHRIBLKINASE"/>
</dbReference>
<comment type="similarity">
    <text evidence="2">Belongs to the phosphoribulokinase family.</text>
</comment>
<keyword evidence="7" id="KW-0547">Nucleotide-binding</keyword>
<reference evidence="13 14" key="1">
    <citation type="submission" date="2020-08" db="EMBL/GenBank/DDBJ databases">
        <title>Genomic Encyclopedia of Type Strains, Phase IV (KMG-IV): sequencing the most valuable type-strain genomes for metagenomic binning, comparative biology and taxonomic classification.</title>
        <authorList>
            <person name="Goeker M."/>
        </authorList>
    </citation>
    <scope>NUCLEOTIDE SEQUENCE [LARGE SCALE GENOMIC DNA]</scope>
    <source>
        <strain evidence="13 14">DSM 29007</strain>
    </source>
</reference>
<dbReference type="Proteomes" id="UP000582837">
    <property type="component" value="Unassembled WGS sequence"/>
</dbReference>
<evidence type="ECO:0000256" key="2">
    <source>
        <dbReference type="ARBA" id="ARBA00009719"/>
    </source>
</evidence>
<evidence type="ECO:0000256" key="4">
    <source>
        <dbReference type="ARBA" id="ARBA00022531"/>
    </source>
</evidence>
<dbReference type="Pfam" id="PF00485">
    <property type="entry name" value="PRK"/>
    <property type="match status" value="1"/>
</dbReference>
<dbReference type="EC" id="2.7.1.19" evidence="3"/>
<keyword evidence="14" id="KW-1185">Reference proteome</keyword>
<dbReference type="AlphaFoldDB" id="A0A841H6W5"/>
<comment type="pathway">
    <text evidence="1">Carbohydrate biosynthesis; Calvin cycle.</text>
</comment>
<dbReference type="InterPro" id="IPR027417">
    <property type="entry name" value="P-loop_NTPase"/>
</dbReference>
<evidence type="ECO:0000259" key="12">
    <source>
        <dbReference type="Pfam" id="PF00485"/>
    </source>
</evidence>
<dbReference type="SUPFAM" id="SSF52540">
    <property type="entry name" value="P-loop containing nucleoside triphosphate hydrolases"/>
    <property type="match status" value="1"/>
</dbReference>
<sequence>MSDAQGDVPRHHPFVLGIIGDSGSGKSTVARGVRELIGAERVSTLELDDYHRYSRAERQELGLTALNPMVHNLSLMQEHLQLLRRGRPVRNRSYDHTDGSFGPMRTLDPEEVVVVRGLLGFPTEELAATYDLTVFLYPEPELLFRWKLRRDTKTRGYTEAEVLKSIARHLLDSKLYVLPQADRADLVVRYEVPDWDAPDTEVRTTLILRRAAAEAVRRDGIGGRFGEHVRVEDGEGGTLTVHVASTVSREMVDAWGAELFPDTYEAAHFGLHQDDEGGEAHKVPLAFTQVLIADLTQRLRRPHEAAIVNASTLA</sequence>
<keyword evidence="5" id="KW-0113">Calvin cycle</keyword>
<accession>A0A841H6W5</accession>
<organism evidence="13 14">
    <name type="scientific">Longimicrobium terrae</name>
    <dbReference type="NCBI Taxonomy" id="1639882"/>
    <lineage>
        <taxon>Bacteria</taxon>
        <taxon>Pseudomonadati</taxon>
        <taxon>Gemmatimonadota</taxon>
        <taxon>Longimicrobiia</taxon>
        <taxon>Longimicrobiales</taxon>
        <taxon>Longimicrobiaceae</taxon>
        <taxon>Longimicrobium</taxon>
    </lineage>
</organism>
<keyword evidence="9" id="KW-0067">ATP-binding</keyword>
<dbReference type="GO" id="GO:0005524">
    <property type="term" value="F:ATP binding"/>
    <property type="evidence" value="ECO:0007669"/>
    <property type="project" value="UniProtKB-KW"/>
</dbReference>
<keyword evidence="6" id="KW-0808">Transferase</keyword>
<dbReference type="InterPro" id="IPR006083">
    <property type="entry name" value="PRK/URK"/>
</dbReference>
<dbReference type="InterPro" id="IPR006082">
    <property type="entry name" value="PRK"/>
</dbReference>
<keyword evidence="4" id="KW-0602">Photosynthesis</keyword>
<dbReference type="PANTHER" id="PTHR10285">
    <property type="entry name" value="URIDINE KINASE"/>
    <property type="match status" value="1"/>
</dbReference>
<dbReference type="Gene3D" id="3.40.50.300">
    <property type="entry name" value="P-loop containing nucleotide triphosphate hydrolases"/>
    <property type="match status" value="1"/>
</dbReference>
<evidence type="ECO:0000256" key="1">
    <source>
        <dbReference type="ARBA" id="ARBA00005215"/>
    </source>
</evidence>
<proteinExistence type="inferred from homology"/>
<evidence type="ECO:0000256" key="9">
    <source>
        <dbReference type="ARBA" id="ARBA00022840"/>
    </source>
</evidence>
<evidence type="ECO:0000256" key="5">
    <source>
        <dbReference type="ARBA" id="ARBA00022567"/>
    </source>
</evidence>
<evidence type="ECO:0000256" key="8">
    <source>
        <dbReference type="ARBA" id="ARBA00022777"/>
    </source>
</evidence>
<evidence type="ECO:0000256" key="7">
    <source>
        <dbReference type="ARBA" id="ARBA00022741"/>
    </source>
</evidence>
<dbReference type="EMBL" id="JACHIA010000037">
    <property type="protein sequence ID" value="MBB6074035.1"/>
    <property type="molecule type" value="Genomic_DNA"/>
</dbReference>
<protein>
    <recommendedName>
        <fullName evidence="3">phosphoribulokinase</fullName>
        <ecNumber evidence="3">2.7.1.19</ecNumber>
    </recommendedName>
    <alternativeName>
        <fullName evidence="10">Phosphopentokinase</fullName>
    </alternativeName>
</protein>
<comment type="catalytic activity">
    <reaction evidence="11">
        <text>D-ribulose 5-phosphate + ATP = D-ribulose 1,5-bisphosphate + ADP + H(+)</text>
        <dbReference type="Rhea" id="RHEA:19365"/>
        <dbReference type="ChEBI" id="CHEBI:15378"/>
        <dbReference type="ChEBI" id="CHEBI:30616"/>
        <dbReference type="ChEBI" id="CHEBI:57870"/>
        <dbReference type="ChEBI" id="CHEBI:58121"/>
        <dbReference type="ChEBI" id="CHEBI:456216"/>
        <dbReference type="EC" id="2.7.1.19"/>
    </reaction>
</comment>
<evidence type="ECO:0000313" key="13">
    <source>
        <dbReference type="EMBL" id="MBB6074035.1"/>
    </source>
</evidence>
<dbReference type="GO" id="GO:0019253">
    <property type="term" value="P:reductive pentose-phosphate cycle"/>
    <property type="evidence" value="ECO:0007669"/>
    <property type="project" value="UniProtKB-KW"/>
</dbReference>
<evidence type="ECO:0000256" key="10">
    <source>
        <dbReference type="ARBA" id="ARBA00031382"/>
    </source>
</evidence>
<feature type="domain" description="Phosphoribulokinase/uridine kinase" evidence="12">
    <location>
        <begin position="15"/>
        <end position="189"/>
    </location>
</feature>
<dbReference type="GO" id="GO:0008974">
    <property type="term" value="F:phosphoribulokinase activity"/>
    <property type="evidence" value="ECO:0007669"/>
    <property type="project" value="UniProtKB-EC"/>
</dbReference>
<evidence type="ECO:0000256" key="3">
    <source>
        <dbReference type="ARBA" id="ARBA00012042"/>
    </source>
</evidence>
<gene>
    <name evidence="13" type="ORF">HNQ61_005716</name>
</gene>
<name>A0A841H6W5_9BACT</name>
<dbReference type="RefSeq" id="WP_170034087.1">
    <property type="nucleotide sequence ID" value="NZ_JABDTL010000001.1"/>
</dbReference>
<keyword evidence="8 13" id="KW-0418">Kinase</keyword>
<evidence type="ECO:0000313" key="14">
    <source>
        <dbReference type="Proteomes" id="UP000582837"/>
    </source>
</evidence>